<dbReference type="SMART" id="SM00512">
    <property type="entry name" value="Skp1"/>
    <property type="match status" value="2"/>
</dbReference>
<keyword evidence="3" id="KW-0833">Ubl conjugation pathway</keyword>
<evidence type="ECO:0000256" key="2">
    <source>
        <dbReference type="ARBA" id="ARBA00009993"/>
    </source>
</evidence>
<evidence type="ECO:0000259" key="4">
    <source>
        <dbReference type="Pfam" id="PF03931"/>
    </source>
</evidence>
<comment type="pathway">
    <text evidence="1">Protein modification; protein ubiquitination.</text>
</comment>
<evidence type="ECO:0000313" key="5">
    <source>
        <dbReference type="EMBL" id="MED6185070.1"/>
    </source>
</evidence>
<protein>
    <recommendedName>
        <fullName evidence="4">SKP1 component POZ domain-containing protein</fullName>
    </recommendedName>
</protein>
<accession>A0ABU6WGN1</accession>
<dbReference type="Gene3D" id="3.30.710.10">
    <property type="entry name" value="Potassium Channel Kv1.1, Chain A"/>
    <property type="match status" value="2"/>
</dbReference>
<dbReference type="InterPro" id="IPR001232">
    <property type="entry name" value="SKP1-like"/>
</dbReference>
<dbReference type="EMBL" id="JASCZI010181640">
    <property type="protein sequence ID" value="MED6185070.1"/>
    <property type="molecule type" value="Genomic_DNA"/>
</dbReference>
<name>A0ABU6WGN1_9FABA</name>
<reference evidence="5 6" key="1">
    <citation type="journal article" date="2023" name="Plants (Basel)">
        <title>Bridging the Gap: Combining Genomics and Transcriptomics Approaches to Understand Stylosanthes scabra, an Orphan Legume from the Brazilian Caatinga.</title>
        <authorList>
            <person name="Ferreira-Neto J.R.C."/>
            <person name="da Silva M.D."/>
            <person name="Binneck E."/>
            <person name="de Melo N.F."/>
            <person name="da Silva R.H."/>
            <person name="de Melo A.L.T.M."/>
            <person name="Pandolfi V."/>
            <person name="Bustamante F.O."/>
            <person name="Brasileiro-Vidal A.C."/>
            <person name="Benko-Iseppon A.M."/>
        </authorList>
    </citation>
    <scope>NUCLEOTIDE SEQUENCE [LARGE SCALE GENOMIC DNA]</scope>
    <source>
        <tissue evidence="5">Leaves</tissue>
    </source>
</reference>
<dbReference type="Proteomes" id="UP001341840">
    <property type="component" value="Unassembled WGS sequence"/>
</dbReference>
<dbReference type="PANTHER" id="PTHR11165">
    <property type="entry name" value="SKP1"/>
    <property type="match status" value="1"/>
</dbReference>
<comment type="similarity">
    <text evidence="2">Belongs to the SKP1 family.</text>
</comment>
<evidence type="ECO:0000256" key="1">
    <source>
        <dbReference type="ARBA" id="ARBA00004906"/>
    </source>
</evidence>
<proteinExistence type="inferred from homology"/>
<keyword evidence="6" id="KW-1185">Reference proteome</keyword>
<organism evidence="5 6">
    <name type="scientific">Stylosanthes scabra</name>
    <dbReference type="NCBI Taxonomy" id="79078"/>
    <lineage>
        <taxon>Eukaryota</taxon>
        <taxon>Viridiplantae</taxon>
        <taxon>Streptophyta</taxon>
        <taxon>Embryophyta</taxon>
        <taxon>Tracheophyta</taxon>
        <taxon>Spermatophyta</taxon>
        <taxon>Magnoliopsida</taxon>
        <taxon>eudicotyledons</taxon>
        <taxon>Gunneridae</taxon>
        <taxon>Pentapetalae</taxon>
        <taxon>rosids</taxon>
        <taxon>fabids</taxon>
        <taxon>Fabales</taxon>
        <taxon>Fabaceae</taxon>
        <taxon>Papilionoideae</taxon>
        <taxon>50 kb inversion clade</taxon>
        <taxon>dalbergioids sensu lato</taxon>
        <taxon>Dalbergieae</taxon>
        <taxon>Pterocarpus clade</taxon>
        <taxon>Stylosanthes</taxon>
    </lineage>
</organism>
<evidence type="ECO:0000313" key="6">
    <source>
        <dbReference type="Proteomes" id="UP001341840"/>
    </source>
</evidence>
<sequence length="469" mass="53871">MVCLSHSSVSSDSPMGSLHFQRNHHIHYKSLLPEMGTYFGAMRRNTSRFKVNVIASGDISIDLKDMLLNDRGMTSYEYLRNSNDLAKFAAEVYCEPYIYPGRESIQLRSSDKEVLEIDKSLAESESALLMMIDDEFIKKHGAVEVPQVSAEVLKEVILFLEKKRDFEQASKVVGKVLGEYKSWSTYFINRNADIMPQLNKAAKELCIQSLLALTSKKAYKRLRYSSLELRDLNACESQQMFHYLISLASDPKRREAVLIDLDQSCYDPTIGSDTVVACENFIQWFTKVWKLVKPLYEDFENLMKSPQFKEICLSLYKGKHRVVMDQISLRSCDGHDLMMDKSVATAESVFLHDRVDSNRGMAPIDVPADRDVLSQVIDFCHKKQDFHEIIEGLETVNPFKRWVTFFLKRNEKILSNLNEAADYLYIPSLLVLTANELGNSVERTLEEALWWCKKVSLSPILLSLFAWDL</sequence>
<gene>
    <name evidence="5" type="ORF">PIB30_053473</name>
</gene>
<evidence type="ECO:0000256" key="3">
    <source>
        <dbReference type="ARBA" id="ARBA00022786"/>
    </source>
</evidence>
<feature type="domain" description="SKP1 component POZ" evidence="4">
    <location>
        <begin position="104"/>
        <end position="164"/>
    </location>
</feature>
<comment type="caution">
    <text evidence="5">The sequence shown here is derived from an EMBL/GenBank/DDBJ whole genome shotgun (WGS) entry which is preliminary data.</text>
</comment>
<dbReference type="InterPro" id="IPR011333">
    <property type="entry name" value="SKP1/BTB/POZ_sf"/>
</dbReference>
<dbReference type="Pfam" id="PF03931">
    <property type="entry name" value="Skp1_POZ"/>
    <property type="match status" value="1"/>
</dbReference>
<dbReference type="InterPro" id="IPR016897">
    <property type="entry name" value="SKP1"/>
</dbReference>
<dbReference type="SUPFAM" id="SSF54695">
    <property type="entry name" value="POZ domain"/>
    <property type="match status" value="1"/>
</dbReference>
<dbReference type="InterPro" id="IPR016073">
    <property type="entry name" value="Skp1_comp_POZ"/>
</dbReference>